<feature type="transmembrane region" description="Helical" evidence="12">
    <location>
        <begin position="72"/>
        <end position="93"/>
    </location>
</feature>
<evidence type="ECO:0000256" key="9">
    <source>
        <dbReference type="ARBA" id="ARBA00023136"/>
    </source>
</evidence>
<feature type="transmembrane region" description="Helical" evidence="12">
    <location>
        <begin position="313"/>
        <end position="337"/>
    </location>
</feature>
<keyword evidence="7" id="KW-0915">Sodium</keyword>
<evidence type="ECO:0000256" key="7">
    <source>
        <dbReference type="ARBA" id="ARBA00023053"/>
    </source>
</evidence>
<sequence>MQNIDFIVMIVFALLIMAMGLAFTKSGSTDTKSFFAAGGQAPWWISGLSLFMSYFSAGTFVVWGSIAYKSGWVAVTIQLMMCLGGLLTALFIAPRWKKTGAITAAEFIGKRLGTKVQQFYTYLILFINLFSTGAFLYPVGKIVYLATPFSLEACIIGLGIMVILYTAAGGLWAVLVTDVMQFVILTAAVIIVIPLSFAQVGGITEFVDKTPNGFFSLFTSEYTPAFMVAFVIYQTVFIGGNWAYVQRYTSVADEKAAKKVGYLFAGLYSICPIIWMLPPMIYRTINPDLKGLEAEGAYLLICQQVMPAGLMGLMLAGMIAATASSVNTTLNLVAAVFTNDIYKNLIRPYATDHTLMLVARSATVVFGLITIIIALLVPSIGGVVEVVLTIASLTGGALYAPILWALCSKRQTAASVFTATLVTLNVGIFFKFISPILFNIRLDRIQETLLGSLLPLMILAMYEIWAWSQNKISFQYELFKESRKIKQDNSLFETQQDLSNKQNAYGIRVIAASMAVTGSGILMLSFIAKNSELITATVAIIVLASSYPLWHISTMRNKNQIDTVKPFTKV</sequence>
<evidence type="ECO:0000256" key="5">
    <source>
        <dbReference type="ARBA" id="ARBA00022692"/>
    </source>
</evidence>
<proteinExistence type="inferred from homology"/>
<feature type="transmembrane region" description="Helical" evidence="12">
    <location>
        <begin position="533"/>
        <end position="550"/>
    </location>
</feature>
<feature type="transmembrane region" description="Helical" evidence="12">
    <location>
        <begin position="119"/>
        <end position="137"/>
    </location>
</feature>
<dbReference type="CDD" id="cd11477">
    <property type="entry name" value="SLC5sbd_u1"/>
    <property type="match status" value="1"/>
</dbReference>
<keyword evidence="4" id="KW-1003">Cell membrane</keyword>
<feature type="transmembrane region" description="Helical" evidence="12">
    <location>
        <begin position="6"/>
        <end position="23"/>
    </location>
</feature>
<name>A0ABT8RDH6_9BACT</name>
<evidence type="ECO:0000256" key="8">
    <source>
        <dbReference type="ARBA" id="ARBA00023065"/>
    </source>
</evidence>
<evidence type="ECO:0000313" key="13">
    <source>
        <dbReference type="EMBL" id="MDO1449394.1"/>
    </source>
</evidence>
<comment type="subcellular location">
    <subcellularLocation>
        <location evidence="1">Cell membrane</location>
        <topology evidence="1">Multi-pass membrane protein</topology>
    </subcellularLocation>
</comment>
<evidence type="ECO:0000256" key="2">
    <source>
        <dbReference type="ARBA" id="ARBA00006434"/>
    </source>
</evidence>
<evidence type="ECO:0000256" key="11">
    <source>
        <dbReference type="RuleBase" id="RU362091"/>
    </source>
</evidence>
<feature type="transmembrane region" description="Helical" evidence="12">
    <location>
        <begin position="357"/>
        <end position="380"/>
    </location>
</feature>
<keyword evidence="3" id="KW-0813">Transport</keyword>
<evidence type="ECO:0000256" key="10">
    <source>
        <dbReference type="ARBA" id="ARBA00023201"/>
    </source>
</evidence>
<comment type="caution">
    <text evidence="13">The sequence shown here is derived from an EMBL/GenBank/DDBJ whole genome shotgun (WGS) entry which is preliminary data.</text>
</comment>
<dbReference type="Proteomes" id="UP001168528">
    <property type="component" value="Unassembled WGS sequence"/>
</dbReference>
<dbReference type="RefSeq" id="WP_302040194.1">
    <property type="nucleotide sequence ID" value="NZ_JAUKPO010000018.1"/>
</dbReference>
<feature type="transmembrane region" description="Helical" evidence="12">
    <location>
        <begin position="414"/>
        <end position="437"/>
    </location>
</feature>
<feature type="transmembrane region" description="Helical" evidence="12">
    <location>
        <begin position="149"/>
        <end position="175"/>
    </location>
</feature>
<reference evidence="13" key="1">
    <citation type="submission" date="2023-07" db="EMBL/GenBank/DDBJ databases">
        <title>The genome sequence of Rhodocytophaga aerolata KACC 12507.</title>
        <authorList>
            <person name="Zhang X."/>
        </authorList>
    </citation>
    <scope>NUCLEOTIDE SEQUENCE</scope>
    <source>
        <strain evidence="13">KACC 12507</strain>
    </source>
</reference>
<dbReference type="PROSITE" id="PS50283">
    <property type="entry name" value="NA_SOLUT_SYMP_3"/>
    <property type="match status" value="1"/>
</dbReference>
<dbReference type="InterPro" id="IPR038377">
    <property type="entry name" value="Na/Glc_symporter_sf"/>
</dbReference>
<keyword evidence="5 12" id="KW-0812">Transmembrane</keyword>
<evidence type="ECO:0000256" key="4">
    <source>
        <dbReference type="ARBA" id="ARBA00022475"/>
    </source>
</evidence>
<accession>A0ABT8RDH6</accession>
<organism evidence="13 14">
    <name type="scientific">Rhodocytophaga aerolata</name>
    <dbReference type="NCBI Taxonomy" id="455078"/>
    <lineage>
        <taxon>Bacteria</taxon>
        <taxon>Pseudomonadati</taxon>
        <taxon>Bacteroidota</taxon>
        <taxon>Cytophagia</taxon>
        <taxon>Cytophagales</taxon>
        <taxon>Rhodocytophagaceae</taxon>
        <taxon>Rhodocytophaga</taxon>
    </lineage>
</organism>
<keyword evidence="9 12" id="KW-0472">Membrane</keyword>
<dbReference type="NCBIfam" id="TIGR00813">
    <property type="entry name" value="sss"/>
    <property type="match status" value="1"/>
</dbReference>
<gene>
    <name evidence="13" type="ORF">Q0590_24170</name>
</gene>
<dbReference type="InterPro" id="IPR001734">
    <property type="entry name" value="Na/solute_symporter"/>
</dbReference>
<feature type="transmembrane region" description="Helical" evidence="12">
    <location>
        <begin position="222"/>
        <end position="244"/>
    </location>
</feature>
<feature type="transmembrane region" description="Helical" evidence="12">
    <location>
        <begin position="386"/>
        <end position="407"/>
    </location>
</feature>
<dbReference type="PANTHER" id="PTHR42985:SF40">
    <property type="entry name" value="LD47995P-RELATED"/>
    <property type="match status" value="1"/>
</dbReference>
<evidence type="ECO:0000313" key="14">
    <source>
        <dbReference type="Proteomes" id="UP001168528"/>
    </source>
</evidence>
<dbReference type="Pfam" id="PF00474">
    <property type="entry name" value="SSF"/>
    <property type="match status" value="1"/>
</dbReference>
<evidence type="ECO:0000256" key="3">
    <source>
        <dbReference type="ARBA" id="ARBA00022448"/>
    </source>
</evidence>
<protein>
    <submittedName>
        <fullName evidence="13">Sodium:solute symporter family protein</fullName>
    </submittedName>
</protein>
<dbReference type="EMBL" id="JAUKPO010000018">
    <property type="protein sequence ID" value="MDO1449394.1"/>
    <property type="molecule type" value="Genomic_DNA"/>
</dbReference>
<keyword evidence="14" id="KW-1185">Reference proteome</keyword>
<evidence type="ECO:0000256" key="6">
    <source>
        <dbReference type="ARBA" id="ARBA00022989"/>
    </source>
</evidence>
<keyword evidence="8" id="KW-0406">Ion transport</keyword>
<feature type="transmembrane region" description="Helical" evidence="12">
    <location>
        <begin position="449"/>
        <end position="467"/>
    </location>
</feature>
<dbReference type="PANTHER" id="PTHR42985">
    <property type="entry name" value="SODIUM-COUPLED MONOCARBOXYLATE TRANSPORTER"/>
    <property type="match status" value="1"/>
</dbReference>
<dbReference type="Gene3D" id="1.20.1730.10">
    <property type="entry name" value="Sodium/glucose cotransporter"/>
    <property type="match status" value="1"/>
</dbReference>
<evidence type="ECO:0000256" key="12">
    <source>
        <dbReference type="SAM" id="Phobius"/>
    </source>
</evidence>
<feature type="transmembrane region" description="Helical" evidence="12">
    <location>
        <begin position="182"/>
        <end position="202"/>
    </location>
</feature>
<keyword evidence="10" id="KW-0739">Sodium transport</keyword>
<feature type="transmembrane region" description="Helical" evidence="12">
    <location>
        <begin position="43"/>
        <end position="66"/>
    </location>
</feature>
<evidence type="ECO:0000256" key="1">
    <source>
        <dbReference type="ARBA" id="ARBA00004651"/>
    </source>
</evidence>
<comment type="similarity">
    <text evidence="2 11">Belongs to the sodium:solute symporter (SSF) (TC 2.A.21) family.</text>
</comment>
<feature type="transmembrane region" description="Helical" evidence="12">
    <location>
        <begin position="505"/>
        <end position="527"/>
    </location>
</feature>
<dbReference type="InterPro" id="IPR051163">
    <property type="entry name" value="Sodium:Solute_Symporter_SSF"/>
</dbReference>
<keyword evidence="6 12" id="KW-1133">Transmembrane helix</keyword>
<feature type="transmembrane region" description="Helical" evidence="12">
    <location>
        <begin position="260"/>
        <end position="282"/>
    </location>
</feature>